<dbReference type="InterPro" id="IPR001460">
    <property type="entry name" value="PCN-bd_Tpept"/>
</dbReference>
<feature type="domain" description="NTF2-like N-terminal transpeptidase" evidence="7">
    <location>
        <begin position="28"/>
        <end position="146"/>
    </location>
</feature>
<evidence type="ECO:0000313" key="8">
    <source>
        <dbReference type="EMBL" id="AZR73325.1"/>
    </source>
</evidence>
<dbReference type="PROSITE" id="PS50005">
    <property type="entry name" value="TPR"/>
    <property type="match status" value="1"/>
</dbReference>
<dbReference type="EMBL" id="CP016379">
    <property type="protein sequence ID" value="AZR73325.1"/>
    <property type="molecule type" value="Genomic_DNA"/>
</dbReference>
<dbReference type="InterPro" id="IPR007887">
    <property type="entry name" value="MecA_N"/>
</dbReference>
<dbReference type="Gene3D" id="3.10.450.100">
    <property type="entry name" value="NTF2-like, domain 1"/>
    <property type="match status" value="1"/>
</dbReference>
<dbReference type="InterPro" id="IPR036138">
    <property type="entry name" value="PBP_dimer_sf"/>
</dbReference>
<reference evidence="8 9" key="1">
    <citation type="submission" date="2016-07" db="EMBL/GenBank/DDBJ databases">
        <title>Genome and transcriptome analysis of iron-reducing fermentative bacteria Anoxybacter fermentans.</title>
        <authorList>
            <person name="Zeng X."/>
            <person name="Shao Z."/>
        </authorList>
    </citation>
    <scope>NUCLEOTIDE SEQUENCE [LARGE SCALE GENOMIC DNA]</scope>
    <source>
        <strain evidence="8 9">DY22613</strain>
    </source>
</reference>
<dbReference type="OrthoDB" id="9766847at2"/>
<accession>A0A3Q9HQE5</accession>
<dbReference type="InterPro" id="IPR005311">
    <property type="entry name" value="PBP_dimer"/>
</dbReference>
<dbReference type="PANTHER" id="PTHR30627">
    <property type="entry name" value="PEPTIDOGLYCAN D,D-TRANSPEPTIDASE"/>
    <property type="match status" value="1"/>
</dbReference>
<dbReference type="PANTHER" id="PTHR30627:SF25">
    <property type="entry name" value="PENICILLIN-BINDING PROTEIN 3"/>
    <property type="match status" value="1"/>
</dbReference>
<sequence>MRKKISIGLLMILIILLISGCVFFRPDPDETAQVFLRGLENGQYEEIYQMLSSEAKARVKKDFFVNRYRETYEQLGKIELKLEMVRPADGQKWEIKDNRVEIPVKGKMLTWTVGEINMDQILHLVYEEKEWRIDWKSTNILPQLSDLSYSLAVTRLPAERGNIYDRNGEKLVGPGIIYRIGLVPGKMENWDEAINSLAKLLDMTPERIEQALQQKWVRPDLFVPLRSITKDEWLTKKDKFLAIPGVLASSYEGRVYFGPKSLAPTVGYLGEINQKELQDWATEGYELGDKVGRTGLEKKFEKFLAGKPGYMIRILDKEGKEQAMVKFTRSQKGNDLILTIDQRLQKISELAMGERSGVVIAMVPETGEILALGSFPGYDVNEFLLGKSSTHLSKILNDPAKPLVNRPIQGRYIPGSTFKPLTALAALEFYPEYDPEKKVEISEDTWRAEPGWGSYRVKRVSRPTGPVDLYGAMKWSDNIYFAQLAYRMGSEPLFKIAERVGFGQKIPFTLDVAYSTLASRKPITNTILLADTGYGQGQILMTPLHLAIIYSAIATDGKLRKPVLLSIEEKAKVWKDTIASSENLTLLQDVLKVTVQDETALAHTAYIPGLNLAGKTGTAQLSEGRVMGWFVCYYPASGPEFLLLVGIEDANNGSQEAIEVARQILMEYYQNNLDNKQESLNQ</sequence>
<proteinExistence type="inferred from homology"/>
<dbReference type="RefSeq" id="WP_127016659.1">
    <property type="nucleotide sequence ID" value="NZ_CP016379.1"/>
</dbReference>
<evidence type="ECO:0000256" key="4">
    <source>
        <dbReference type="PROSITE-ProRule" id="PRU00339"/>
    </source>
</evidence>
<dbReference type="GO" id="GO:0071555">
    <property type="term" value="P:cell wall organization"/>
    <property type="evidence" value="ECO:0007669"/>
    <property type="project" value="TreeGrafter"/>
</dbReference>
<feature type="domain" description="Penicillin-binding protein dimerisation" evidence="6">
    <location>
        <begin position="156"/>
        <end position="322"/>
    </location>
</feature>
<evidence type="ECO:0000313" key="9">
    <source>
        <dbReference type="Proteomes" id="UP000267250"/>
    </source>
</evidence>
<comment type="similarity">
    <text evidence="2">Belongs to the transpeptidase family.</text>
</comment>
<dbReference type="GO" id="GO:0005886">
    <property type="term" value="C:plasma membrane"/>
    <property type="evidence" value="ECO:0007669"/>
    <property type="project" value="TreeGrafter"/>
</dbReference>
<dbReference type="GO" id="GO:0071972">
    <property type="term" value="F:peptidoglycan L,D-transpeptidase activity"/>
    <property type="evidence" value="ECO:0007669"/>
    <property type="project" value="TreeGrafter"/>
</dbReference>
<evidence type="ECO:0000259" key="7">
    <source>
        <dbReference type="Pfam" id="PF05223"/>
    </source>
</evidence>
<dbReference type="InterPro" id="IPR032710">
    <property type="entry name" value="NTF2-like_dom_sf"/>
</dbReference>
<dbReference type="SUPFAM" id="SSF56519">
    <property type="entry name" value="Penicillin binding protein dimerisation domain"/>
    <property type="match status" value="1"/>
</dbReference>
<organism evidence="8 9">
    <name type="scientific">Anoxybacter fermentans</name>
    <dbReference type="NCBI Taxonomy" id="1323375"/>
    <lineage>
        <taxon>Bacteria</taxon>
        <taxon>Bacillati</taxon>
        <taxon>Bacillota</taxon>
        <taxon>Clostridia</taxon>
        <taxon>Halanaerobiales</taxon>
        <taxon>Anoxybacter</taxon>
    </lineage>
</organism>
<dbReference type="PROSITE" id="PS51257">
    <property type="entry name" value="PROKAR_LIPOPROTEIN"/>
    <property type="match status" value="1"/>
</dbReference>
<evidence type="ECO:0008006" key="10">
    <source>
        <dbReference type="Google" id="ProtNLM"/>
    </source>
</evidence>
<protein>
    <recommendedName>
        <fullName evidence="10">Penicillin-binding protein</fullName>
    </recommendedName>
</protein>
<keyword evidence="4" id="KW-0802">TPR repeat</keyword>
<dbReference type="InterPro" id="IPR019734">
    <property type="entry name" value="TPR_rpt"/>
</dbReference>
<dbReference type="SUPFAM" id="SSF54427">
    <property type="entry name" value="NTF2-like"/>
    <property type="match status" value="1"/>
</dbReference>
<evidence type="ECO:0000256" key="1">
    <source>
        <dbReference type="ARBA" id="ARBA00004370"/>
    </source>
</evidence>
<dbReference type="GO" id="GO:0008658">
    <property type="term" value="F:penicillin binding"/>
    <property type="evidence" value="ECO:0007669"/>
    <property type="project" value="InterPro"/>
</dbReference>
<evidence type="ECO:0000256" key="3">
    <source>
        <dbReference type="ARBA" id="ARBA00023136"/>
    </source>
</evidence>
<dbReference type="KEGG" id="aft:BBF96_07980"/>
<feature type="repeat" description="TPR" evidence="4">
    <location>
        <begin position="174"/>
        <end position="207"/>
    </location>
</feature>
<dbReference type="InterPro" id="IPR012338">
    <property type="entry name" value="Beta-lactam/transpept-like"/>
</dbReference>
<comment type="subcellular location">
    <subcellularLocation>
        <location evidence="1">Membrane</location>
    </subcellularLocation>
</comment>
<gene>
    <name evidence="8" type="ORF">BBF96_07980</name>
</gene>
<dbReference type="Gene3D" id="3.40.710.10">
    <property type="entry name" value="DD-peptidase/beta-lactamase superfamily"/>
    <property type="match status" value="1"/>
</dbReference>
<dbReference type="InterPro" id="IPR050515">
    <property type="entry name" value="Beta-lactam/transpept"/>
</dbReference>
<evidence type="ECO:0000259" key="6">
    <source>
        <dbReference type="Pfam" id="PF03717"/>
    </source>
</evidence>
<dbReference type="AlphaFoldDB" id="A0A3Q9HQE5"/>
<keyword evidence="9" id="KW-1185">Reference proteome</keyword>
<dbReference type="Gene3D" id="3.90.1310.10">
    <property type="entry name" value="Penicillin-binding protein 2a (Domain 2)"/>
    <property type="match status" value="1"/>
</dbReference>
<evidence type="ECO:0000259" key="5">
    <source>
        <dbReference type="Pfam" id="PF00905"/>
    </source>
</evidence>
<feature type="domain" description="Penicillin-binding protein transpeptidase" evidence="5">
    <location>
        <begin position="357"/>
        <end position="665"/>
    </location>
</feature>
<dbReference type="Pfam" id="PF00905">
    <property type="entry name" value="Transpeptidase"/>
    <property type="match status" value="1"/>
</dbReference>
<evidence type="ECO:0000256" key="2">
    <source>
        <dbReference type="ARBA" id="ARBA00007171"/>
    </source>
</evidence>
<dbReference type="SUPFAM" id="SSF56601">
    <property type="entry name" value="beta-lactamase/transpeptidase-like"/>
    <property type="match status" value="1"/>
</dbReference>
<dbReference type="Pfam" id="PF05223">
    <property type="entry name" value="MecA_N"/>
    <property type="match status" value="1"/>
</dbReference>
<dbReference type="Gene3D" id="3.30.1390.30">
    <property type="entry name" value="Penicillin-binding protein 2a, domain 3"/>
    <property type="match status" value="1"/>
</dbReference>
<dbReference type="GO" id="GO:0046677">
    <property type="term" value="P:response to antibiotic"/>
    <property type="evidence" value="ECO:0007669"/>
    <property type="project" value="InterPro"/>
</dbReference>
<keyword evidence="3" id="KW-0472">Membrane</keyword>
<name>A0A3Q9HQE5_9FIRM</name>
<dbReference type="Proteomes" id="UP000267250">
    <property type="component" value="Chromosome"/>
</dbReference>
<dbReference type="Pfam" id="PF03717">
    <property type="entry name" value="PBP_dimer"/>
    <property type="match status" value="1"/>
</dbReference>